<dbReference type="RefSeq" id="WP_370397242.1">
    <property type="nucleotide sequence ID" value="NZ_JALBUT010000006.1"/>
</dbReference>
<gene>
    <name evidence="2" type="ORF">MOX91_06350</name>
</gene>
<evidence type="ECO:0000313" key="3">
    <source>
        <dbReference type="Proteomes" id="UP001275932"/>
    </source>
</evidence>
<proteinExistence type="predicted"/>
<protein>
    <recommendedName>
        <fullName evidence="4">VCBS repeat-containing protein</fullName>
    </recommendedName>
</protein>
<accession>A0ABU4WGV9</accession>
<keyword evidence="1" id="KW-0732">Signal</keyword>
<evidence type="ECO:0008006" key="4">
    <source>
        <dbReference type="Google" id="ProtNLM"/>
    </source>
</evidence>
<reference evidence="2 3" key="1">
    <citation type="submission" date="2022-03" db="EMBL/GenBank/DDBJ databases">
        <title>Novel taxa within the pig intestine.</title>
        <authorList>
            <person name="Wylensek D."/>
            <person name="Bishof K."/>
            <person name="Afrizal A."/>
            <person name="Clavel T."/>
        </authorList>
    </citation>
    <scope>NUCLEOTIDE SEQUENCE [LARGE SCALE GENOMIC DNA]</scope>
    <source>
        <strain evidence="2 3">CLA-KB-P66</strain>
    </source>
</reference>
<keyword evidence="3" id="KW-1185">Reference proteome</keyword>
<comment type="caution">
    <text evidence="2">The sequence shown here is derived from an EMBL/GenBank/DDBJ whole genome shotgun (WGS) entry which is preliminary data.</text>
</comment>
<organism evidence="2 3">
    <name type="scientific">Intestinicryptomonas porci</name>
    <dbReference type="NCBI Taxonomy" id="2926320"/>
    <lineage>
        <taxon>Bacteria</taxon>
        <taxon>Pseudomonadati</taxon>
        <taxon>Verrucomicrobiota</taxon>
        <taxon>Opitutia</taxon>
        <taxon>Opitutales</taxon>
        <taxon>Intestinicryptomonaceae</taxon>
        <taxon>Intestinicryptomonas</taxon>
    </lineage>
</organism>
<feature type="signal peptide" evidence="1">
    <location>
        <begin position="1"/>
        <end position="19"/>
    </location>
</feature>
<feature type="chain" id="PRO_5046786527" description="VCBS repeat-containing protein" evidence="1">
    <location>
        <begin position="20"/>
        <end position="582"/>
    </location>
</feature>
<dbReference type="EMBL" id="JALBUT010000006">
    <property type="protein sequence ID" value="MDX8415792.1"/>
    <property type="molecule type" value="Genomic_DNA"/>
</dbReference>
<name>A0ABU4WGV9_9BACT</name>
<evidence type="ECO:0000313" key="2">
    <source>
        <dbReference type="EMBL" id="MDX8415792.1"/>
    </source>
</evidence>
<sequence>MKAFFTSSIFLFLAAFAFAKEDYWNVGLQINTVRPPLPSSLEDVEYWDLNGDGVFDAIKTVSSKGIPMLWLDDGKNGINKGDFALPAVNSCLLVDRNNDGVYDFIVKWLDEDGDMKADLQLVAEYPLEPTDLVWPNGHYMWVIDTQHDGVFNCIDWQNFKINAWKKSGLSNFYLGYGGQKAFLKNHTSTDKMRDLRLNWENPFLFYDEDFDNLSEMAIRVMVPFKKTGKEGAKPNTKEYSQLGGNCDWLSLAVDLDNDNAPGNEFDFDFSICYIGDGFKYTDCVQRIKNLKAMRGMEEADKFFPDPRIRNLQELVYPDHRQVKELMYSKDAKWSKFWFVYDEDDDCSRWERVEFYKPLDVFKVGTNKGGLDDNVQSDPSGDRGEWDLNGDGGGFLYIAKFDGKLHLAGAEWGAWRIDQDAEYFQGFNRTFQNKDPKKFATILYEDSDKNGFFDTVKYDLDGDKVFEETVSLAELGISDICEKIDISKFSYADYLKLGAEMANRMWENAQELLLIAQKSGLDTSWYAKLAAANSIREKYSNGWWLQFYIYRDLRSMLVLRGETEKAEKLKKAYYSGDWSQFGK</sequence>
<dbReference type="Proteomes" id="UP001275932">
    <property type="component" value="Unassembled WGS sequence"/>
</dbReference>
<evidence type="ECO:0000256" key="1">
    <source>
        <dbReference type="SAM" id="SignalP"/>
    </source>
</evidence>